<evidence type="ECO:0000313" key="2">
    <source>
        <dbReference type="EMBL" id="MYC93889.1"/>
    </source>
</evidence>
<evidence type="ECO:0000256" key="1">
    <source>
        <dbReference type="ARBA" id="ARBA00010751"/>
    </source>
</evidence>
<dbReference type="AlphaFoldDB" id="A0A6B1D2W1"/>
<comment type="similarity">
    <text evidence="1">Belongs to the UPF0145 family.</text>
</comment>
<dbReference type="Gene3D" id="3.30.110.70">
    <property type="entry name" value="Hypothetical protein apc22750. Chain B"/>
    <property type="match status" value="1"/>
</dbReference>
<accession>A0A6B1D2W1</accession>
<dbReference type="PANTHER" id="PTHR34068">
    <property type="entry name" value="UPF0145 PROTEIN YBJQ"/>
    <property type="match status" value="1"/>
</dbReference>
<dbReference type="SUPFAM" id="SSF117782">
    <property type="entry name" value="YbjQ-like"/>
    <property type="match status" value="1"/>
</dbReference>
<name>A0A6B1D2W1_9CHLR</name>
<organism evidence="2">
    <name type="scientific">Caldilineaceae bacterium SB0661_bin_32</name>
    <dbReference type="NCBI Taxonomy" id="2605255"/>
    <lineage>
        <taxon>Bacteria</taxon>
        <taxon>Bacillati</taxon>
        <taxon>Chloroflexota</taxon>
        <taxon>Caldilineae</taxon>
        <taxon>Caldilineales</taxon>
        <taxon>Caldilineaceae</taxon>
    </lineage>
</organism>
<protein>
    <submittedName>
        <fullName evidence="2">YbjQ family protein</fullName>
    </submittedName>
</protein>
<dbReference type="EMBL" id="VXMH01000015">
    <property type="protein sequence ID" value="MYC93889.1"/>
    <property type="molecule type" value="Genomic_DNA"/>
</dbReference>
<dbReference type="InterPro" id="IPR002765">
    <property type="entry name" value="UPF0145_YbjQ-like"/>
</dbReference>
<comment type="caution">
    <text evidence="2">The sequence shown here is derived from an EMBL/GenBank/DDBJ whole genome shotgun (WGS) entry which is preliminary data.</text>
</comment>
<dbReference type="Pfam" id="PF01906">
    <property type="entry name" value="YbjQ_1"/>
    <property type="match status" value="1"/>
</dbReference>
<sequence length="109" mass="11700">MTLIALDQPHRPDVEVGELLVVVVVYAANIVQDVRENIRNLVGGRMTHYESLIQAAIEQGLSDLEEKASTKGYDGVLGVKISHPVVVDGGVEVIIYGNGYRLSTDGPAS</sequence>
<gene>
    <name evidence="2" type="ORF">F4X14_02870</name>
</gene>
<reference evidence="2" key="1">
    <citation type="submission" date="2019-09" db="EMBL/GenBank/DDBJ databases">
        <title>Characterisation of the sponge microbiome using genome-centric metagenomics.</title>
        <authorList>
            <person name="Engelberts J.P."/>
            <person name="Robbins S.J."/>
            <person name="De Goeij J.M."/>
            <person name="Aranda M."/>
            <person name="Bell S.C."/>
            <person name="Webster N.S."/>
        </authorList>
    </citation>
    <scope>NUCLEOTIDE SEQUENCE</scope>
    <source>
        <strain evidence="2">SB0661_bin_32</strain>
    </source>
</reference>
<proteinExistence type="inferred from homology"/>
<dbReference type="InterPro" id="IPR035439">
    <property type="entry name" value="UPF0145_dom_sf"/>
</dbReference>
<dbReference type="PANTHER" id="PTHR34068:SF2">
    <property type="entry name" value="UPF0145 PROTEIN SCO3412"/>
    <property type="match status" value="1"/>
</dbReference>